<reference evidence="1" key="2">
    <citation type="journal article" date="2021" name="Microbiome">
        <title>Successional dynamics and alternative stable states in a saline activated sludge microbial community over 9 years.</title>
        <authorList>
            <person name="Wang Y."/>
            <person name="Ye J."/>
            <person name="Ju F."/>
            <person name="Liu L."/>
            <person name="Boyd J.A."/>
            <person name="Deng Y."/>
            <person name="Parks D.H."/>
            <person name="Jiang X."/>
            <person name="Yin X."/>
            <person name="Woodcroft B.J."/>
            <person name="Tyson G.W."/>
            <person name="Hugenholtz P."/>
            <person name="Polz M.F."/>
            <person name="Zhang T."/>
        </authorList>
    </citation>
    <scope>NUCLEOTIDE SEQUENCE</scope>
    <source>
        <strain evidence="1">HKST-UBA02</strain>
    </source>
</reference>
<organism evidence="1 2">
    <name type="scientific">Eiseniibacteriota bacterium</name>
    <dbReference type="NCBI Taxonomy" id="2212470"/>
    <lineage>
        <taxon>Bacteria</taxon>
        <taxon>Candidatus Eiseniibacteriota</taxon>
    </lineage>
</organism>
<evidence type="ECO:0000313" key="1">
    <source>
        <dbReference type="EMBL" id="MCA9757647.1"/>
    </source>
</evidence>
<proteinExistence type="predicted"/>
<dbReference type="InterPro" id="IPR022217">
    <property type="entry name" value="Prot_inh_I10_marinostatin"/>
</dbReference>
<dbReference type="Proteomes" id="UP000739538">
    <property type="component" value="Unassembled WGS sequence"/>
</dbReference>
<dbReference type="EMBL" id="JAGQHS010000110">
    <property type="protein sequence ID" value="MCA9757647.1"/>
    <property type="molecule type" value="Genomic_DNA"/>
</dbReference>
<accession>A0A956NF43</accession>
<protein>
    <submittedName>
        <fullName evidence="1">Microviridin/marinostatin family tricyclic proteinase inhibitor</fullName>
    </submittedName>
</protein>
<reference evidence="1" key="1">
    <citation type="submission" date="2020-04" db="EMBL/GenBank/DDBJ databases">
        <authorList>
            <person name="Zhang T."/>
        </authorList>
    </citation>
    <scope>NUCLEOTIDE SEQUENCE</scope>
    <source>
        <strain evidence="1">HKST-UBA02</strain>
    </source>
</reference>
<sequence>MEVFRMKPFFARLLEKQEPKKVRTGVKAGWPVVTMKWPSDNDDYIYE</sequence>
<dbReference type="Pfam" id="PF12559">
    <property type="entry name" value="Inhibitor_I10"/>
    <property type="match status" value="1"/>
</dbReference>
<dbReference type="AlphaFoldDB" id="A0A956NF43"/>
<evidence type="ECO:0000313" key="2">
    <source>
        <dbReference type="Proteomes" id="UP000739538"/>
    </source>
</evidence>
<gene>
    <name evidence="1" type="ORF">KDA27_17720</name>
</gene>
<name>A0A956NF43_UNCEI</name>
<comment type="caution">
    <text evidence="1">The sequence shown here is derived from an EMBL/GenBank/DDBJ whole genome shotgun (WGS) entry which is preliminary data.</text>
</comment>
<dbReference type="NCBIfam" id="NF033738">
    <property type="entry name" value="microvirid_RiPP"/>
    <property type="match status" value="1"/>
</dbReference>